<sequence length="256" mass="28590">MRKNKIKQMMREGKPVINGWLQIPSTVSAEVMSQEEWDSLTIDMQHGLIDYSNALPMLQAISTTGVTPLTRVNWNEPGEIMKILDAGSYGIICPMVSNKEEAEKFVQACMYPPNGYRSFGPIRGLIYGGSDYSKYANDEILKFAMIETKEALEKLNEIMSVPGLDGIYIGPADLSLALDEEPGFDKDKNTKVYSEICRILEHAKKNNIFAAIHNSTPEYSLKMIDLGFNLVTMGSDHRLISSGSKLILNKIKKSKT</sequence>
<accession>A0A382KBX5</accession>
<evidence type="ECO:0000256" key="1">
    <source>
        <dbReference type="ARBA" id="ARBA00005568"/>
    </source>
</evidence>
<dbReference type="PANTHER" id="PTHR30502">
    <property type="entry name" value="2-KETO-3-DEOXY-L-RHAMNONATE ALDOLASE"/>
    <property type="match status" value="1"/>
</dbReference>
<dbReference type="AlphaFoldDB" id="A0A382KBX5"/>
<dbReference type="InterPro" id="IPR040442">
    <property type="entry name" value="Pyrv_kinase-like_dom_sf"/>
</dbReference>
<dbReference type="InterPro" id="IPR005000">
    <property type="entry name" value="Aldolase/citrate-lyase_domain"/>
</dbReference>
<evidence type="ECO:0000256" key="2">
    <source>
        <dbReference type="ARBA" id="ARBA00022723"/>
    </source>
</evidence>
<evidence type="ECO:0000256" key="3">
    <source>
        <dbReference type="ARBA" id="ARBA00023239"/>
    </source>
</evidence>
<dbReference type="InterPro" id="IPR050251">
    <property type="entry name" value="HpcH-HpaI_aldolase"/>
</dbReference>
<keyword evidence="2" id="KW-0479">Metal-binding</keyword>
<dbReference type="EMBL" id="UINC01079467">
    <property type="protein sequence ID" value="SVC21496.1"/>
    <property type="molecule type" value="Genomic_DNA"/>
</dbReference>
<dbReference type="SUPFAM" id="SSF51621">
    <property type="entry name" value="Phosphoenolpyruvate/pyruvate domain"/>
    <property type="match status" value="1"/>
</dbReference>
<feature type="domain" description="HpcH/HpaI aldolase/citrate lyase" evidence="4">
    <location>
        <begin position="24"/>
        <end position="239"/>
    </location>
</feature>
<dbReference type="GO" id="GO:0016832">
    <property type="term" value="F:aldehyde-lyase activity"/>
    <property type="evidence" value="ECO:0007669"/>
    <property type="project" value="TreeGrafter"/>
</dbReference>
<dbReference type="PANTHER" id="PTHR30502:SF0">
    <property type="entry name" value="PHOSPHOENOLPYRUVATE CARBOXYLASE FAMILY PROTEIN"/>
    <property type="match status" value="1"/>
</dbReference>
<protein>
    <recommendedName>
        <fullName evidence="4">HpcH/HpaI aldolase/citrate lyase domain-containing protein</fullName>
    </recommendedName>
</protein>
<dbReference type="GO" id="GO:0046872">
    <property type="term" value="F:metal ion binding"/>
    <property type="evidence" value="ECO:0007669"/>
    <property type="project" value="UniProtKB-KW"/>
</dbReference>
<name>A0A382KBX5_9ZZZZ</name>
<dbReference type="Gene3D" id="3.20.20.60">
    <property type="entry name" value="Phosphoenolpyruvate-binding domains"/>
    <property type="match status" value="1"/>
</dbReference>
<reference evidence="5" key="1">
    <citation type="submission" date="2018-05" db="EMBL/GenBank/DDBJ databases">
        <authorList>
            <person name="Lanie J.A."/>
            <person name="Ng W.-L."/>
            <person name="Kazmierczak K.M."/>
            <person name="Andrzejewski T.M."/>
            <person name="Davidsen T.M."/>
            <person name="Wayne K.J."/>
            <person name="Tettelin H."/>
            <person name="Glass J.I."/>
            <person name="Rusch D."/>
            <person name="Podicherti R."/>
            <person name="Tsui H.-C.T."/>
            <person name="Winkler M.E."/>
        </authorList>
    </citation>
    <scope>NUCLEOTIDE SEQUENCE</scope>
</reference>
<organism evidence="5">
    <name type="scientific">marine metagenome</name>
    <dbReference type="NCBI Taxonomy" id="408172"/>
    <lineage>
        <taxon>unclassified sequences</taxon>
        <taxon>metagenomes</taxon>
        <taxon>ecological metagenomes</taxon>
    </lineage>
</organism>
<dbReference type="Pfam" id="PF03328">
    <property type="entry name" value="HpcH_HpaI"/>
    <property type="match status" value="1"/>
</dbReference>
<gene>
    <name evidence="5" type="ORF">METZ01_LOCUS274350</name>
</gene>
<dbReference type="GO" id="GO:0005737">
    <property type="term" value="C:cytoplasm"/>
    <property type="evidence" value="ECO:0007669"/>
    <property type="project" value="TreeGrafter"/>
</dbReference>
<proteinExistence type="inferred from homology"/>
<evidence type="ECO:0000313" key="5">
    <source>
        <dbReference type="EMBL" id="SVC21496.1"/>
    </source>
</evidence>
<evidence type="ECO:0000259" key="4">
    <source>
        <dbReference type="Pfam" id="PF03328"/>
    </source>
</evidence>
<comment type="similarity">
    <text evidence="1">Belongs to the HpcH/HpaI aldolase family.</text>
</comment>
<keyword evidence="3" id="KW-0456">Lyase</keyword>
<dbReference type="InterPro" id="IPR015813">
    <property type="entry name" value="Pyrv/PenolPyrv_kinase-like_dom"/>
</dbReference>